<reference evidence="1" key="4">
    <citation type="submission" date="2024-05" db="EMBL/GenBank/DDBJ databases">
        <authorList>
            <person name="Sun Q."/>
            <person name="Zhou Y."/>
        </authorList>
    </citation>
    <scope>NUCLEOTIDE SEQUENCE</scope>
    <source>
        <strain evidence="1">CGMCC 4.5581</strain>
    </source>
</reference>
<dbReference type="RefSeq" id="WP_166754794.1">
    <property type="nucleotide sequence ID" value="NZ_BAABJU010000001.1"/>
</dbReference>
<reference evidence="4" key="2">
    <citation type="journal article" date="2019" name="Int. J. Syst. Evol. Microbiol.">
        <title>The Global Catalogue of Microorganisms (GCM) 10K type strain sequencing project: providing services to taxonomists for standard genome sequencing and annotation.</title>
        <authorList>
            <consortium name="The Broad Institute Genomics Platform"/>
            <consortium name="The Broad Institute Genome Sequencing Center for Infectious Disease"/>
            <person name="Wu L."/>
            <person name="Ma J."/>
        </authorList>
    </citation>
    <scope>NUCLEOTIDE SEQUENCE [LARGE SCALE GENOMIC DNA]</scope>
    <source>
        <strain evidence="4">CGMCC 4.5581</strain>
    </source>
</reference>
<dbReference type="Proteomes" id="UP000552836">
    <property type="component" value="Unassembled WGS sequence"/>
</dbReference>
<comment type="caution">
    <text evidence="2">The sequence shown here is derived from an EMBL/GenBank/DDBJ whole genome shotgun (WGS) entry which is preliminary data.</text>
</comment>
<evidence type="ECO:0000313" key="1">
    <source>
        <dbReference type="EMBL" id="GGL54262.1"/>
    </source>
</evidence>
<keyword evidence="4" id="KW-1185">Reference proteome</keyword>
<evidence type="ECO:0000313" key="3">
    <source>
        <dbReference type="Proteomes" id="UP000552836"/>
    </source>
</evidence>
<dbReference type="EMBL" id="BMMI01000001">
    <property type="protein sequence ID" value="GGL54262.1"/>
    <property type="molecule type" value="Genomic_DNA"/>
</dbReference>
<organism evidence="2 3">
    <name type="scientific">Modestobacter marinus</name>
    <dbReference type="NCBI Taxonomy" id="477641"/>
    <lineage>
        <taxon>Bacteria</taxon>
        <taxon>Bacillati</taxon>
        <taxon>Actinomycetota</taxon>
        <taxon>Actinomycetes</taxon>
        <taxon>Geodermatophilales</taxon>
        <taxon>Geodermatophilaceae</taxon>
        <taxon>Modestobacter</taxon>
    </lineage>
</organism>
<protein>
    <recommendedName>
        <fullName evidence="5">Immunity repressor</fullName>
    </recommendedName>
</protein>
<sequence length="140" mass="16678">MPASKIVDEGEVFRWFAEGKTYEEMIALYREKYSVETTIGLWANFRRRKGMAPRTTRDLDLIPWQVQERHRWAYPLQMLRLEGRRRATGESVRGPDAVRHANFLARLSDRHEVVEYRPETPEGFFYVPRQPTDVDLVRRP</sequence>
<name>A0A846LGS1_9ACTN</name>
<dbReference type="Proteomes" id="UP000648663">
    <property type="component" value="Unassembled WGS sequence"/>
</dbReference>
<gene>
    <name evidence="2" type="ORF">FB380_001809</name>
    <name evidence="1" type="ORF">GCM10011589_07900</name>
</gene>
<dbReference type="AlphaFoldDB" id="A0A846LGS1"/>
<proteinExistence type="predicted"/>
<reference evidence="2 3" key="3">
    <citation type="submission" date="2020-02" db="EMBL/GenBank/DDBJ databases">
        <title>Sequencing the genomes of 1000 actinobacteria strains.</title>
        <authorList>
            <person name="Klenk H.-P."/>
        </authorList>
    </citation>
    <scope>NUCLEOTIDE SEQUENCE [LARGE SCALE GENOMIC DNA]</scope>
    <source>
        <strain evidence="2 3">DSM 45201</strain>
    </source>
</reference>
<accession>A0A846LGS1</accession>
<evidence type="ECO:0008006" key="5">
    <source>
        <dbReference type="Google" id="ProtNLM"/>
    </source>
</evidence>
<evidence type="ECO:0000313" key="2">
    <source>
        <dbReference type="EMBL" id="NIH67363.1"/>
    </source>
</evidence>
<evidence type="ECO:0000313" key="4">
    <source>
        <dbReference type="Proteomes" id="UP000648663"/>
    </source>
</evidence>
<reference evidence="1" key="1">
    <citation type="journal article" date="2014" name="Int. J. Syst. Evol. Microbiol.">
        <title>Complete genome of a new Firmicutes species belonging to the dominant human colonic microbiota ('Ruminococcus bicirculans') reveals two chromosomes and a selective capacity to utilize plant glucans.</title>
        <authorList>
            <consortium name="NISC Comparative Sequencing Program"/>
            <person name="Wegmann U."/>
            <person name="Louis P."/>
            <person name="Goesmann A."/>
            <person name="Henrissat B."/>
            <person name="Duncan S.H."/>
            <person name="Flint H.J."/>
        </authorList>
    </citation>
    <scope>NUCLEOTIDE SEQUENCE</scope>
    <source>
        <strain evidence="1">CGMCC 4.5581</strain>
    </source>
</reference>
<dbReference type="EMBL" id="JAAMPA010000001">
    <property type="protein sequence ID" value="NIH67363.1"/>
    <property type="molecule type" value="Genomic_DNA"/>
</dbReference>